<dbReference type="Proteomes" id="UP001487740">
    <property type="component" value="Unassembled WGS sequence"/>
</dbReference>
<evidence type="ECO:0000313" key="9">
    <source>
        <dbReference type="Proteomes" id="UP001487740"/>
    </source>
</evidence>
<comment type="subcellular location">
    <subcellularLocation>
        <location evidence="1">Virion</location>
    </subcellularLocation>
</comment>
<evidence type="ECO:0000256" key="1">
    <source>
        <dbReference type="ARBA" id="ARBA00004328"/>
    </source>
</evidence>
<dbReference type="Gene3D" id="2.10.70.10">
    <property type="entry name" value="Complement Module, domain 1"/>
    <property type="match status" value="1"/>
</dbReference>
<keyword evidence="9" id="KW-1185">Reference proteome</keyword>
<feature type="domain" description="Sushi" evidence="7">
    <location>
        <begin position="1759"/>
        <end position="1821"/>
    </location>
</feature>
<dbReference type="PANTHER" id="PTHR45785:SF2">
    <property type="entry name" value="COMPLEMENT FACTOR H-RELATED"/>
    <property type="match status" value="1"/>
</dbReference>
<dbReference type="Gene3D" id="3.90.215.10">
    <property type="entry name" value="Gamma Fibrinogen, chain A, domain 1"/>
    <property type="match status" value="2"/>
</dbReference>
<dbReference type="InterPro" id="IPR051503">
    <property type="entry name" value="ComplSys_Reg/VirEntry_Med"/>
</dbReference>
<feature type="region of interest" description="Disordered" evidence="6">
    <location>
        <begin position="36"/>
        <end position="73"/>
    </location>
</feature>
<organism evidence="8 9">
    <name type="scientific">Scylla paramamosain</name>
    <name type="common">Mud crab</name>
    <dbReference type="NCBI Taxonomy" id="85552"/>
    <lineage>
        <taxon>Eukaryota</taxon>
        <taxon>Metazoa</taxon>
        <taxon>Ecdysozoa</taxon>
        <taxon>Arthropoda</taxon>
        <taxon>Crustacea</taxon>
        <taxon>Multicrustacea</taxon>
        <taxon>Malacostraca</taxon>
        <taxon>Eumalacostraca</taxon>
        <taxon>Eucarida</taxon>
        <taxon>Decapoda</taxon>
        <taxon>Pleocyemata</taxon>
        <taxon>Brachyura</taxon>
        <taxon>Eubrachyura</taxon>
        <taxon>Portunoidea</taxon>
        <taxon>Portunidae</taxon>
        <taxon>Portuninae</taxon>
        <taxon>Scylla</taxon>
    </lineage>
</organism>
<evidence type="ECO:0000256" key="4">
    <source>
        <dbReference type="ARBA" id="ARBA00023157"/>
    </source>
</evidence>
<keyword evidence="2 5" id="KW-0768">Sushi</keyword>
<sequence length="2344" mass="261818">MGSEFLGKRAMGSEFLGKRAMGSEFLGKRAMGSEFLGKRDPWMQGPERRPEEEAEEEEEEEREEFGPTYSWHCDGANDGRMIDTSGYPVMLSSSKPGSCVVTDQVFGGCNADPPQLSRYKGKKEWQNSNNDDIAVYYWCDFGERTSTEKYGLFTYCINGEWTPIDDECLQECNRQRECSELYESNDGAYDICPLKYGSPVRVYCKRDLTLVLRIVRGSDSFSLTKSAAQDKQGRLSHYFIGLKNLIGMHWEGDTPIPHDMVIYEKTSSGQTKVSMYTSALNSIAVQHTVLSLLLLQVTARRPIWKAEWATYNNLFLNGTGFLVSLGDNTGGLVTCPEDYEKVGTICYKLIESPSPEPTFLDALATCNKEGSGLAHPTTMSQIDELALFIADKVDWDVHDTADVAIGLNVAFGDASLGDLYEMSAEVHSAVNRSSVEGTQHLFLSVTQNASWVLAPTDFGTTTPFYVCEFHGPLGCWTAPPRYSFMNIQRTFHNRSVFETLTYSCHPGFFVDAEVGNKEKQERQCHGQLGGWAPQEPLLPCTGVVVCNESLPSKPHMTIENSTYPGYETHWMKYNCYPGMGTADGEVEQLFTCTEYNGTYDYNGTEVKECNRCMIPPNEDITNSLTPDSDGPWMVNALVTVTCEDSYLVAHNKRDQEVLCTSTGWDSLECQRGCLGEPLVGNATTTWWDDKWRVGDNVAATCLEGYHFIEADTTEMSFSCQYDGWEDLPACEKVCEDEPTVTNASTDWISTEPWPEGSSVEVTCNTGLYQYPSLETQQTLHCNYEGWTNATICEQVCFVAPDLTQYKALWNDSIAPGRLDDEISINCRSSHYHNESLNDTTITAVCTPDGWLATNPCILSCRDPPDFGTVIMEWPEREPGRFGDEVILECPAKHRNNENVSLTTITVSCTSEGWKTITTCQQRRVEDNMMLDCPAGYRSTDHLHLKNTFVTCTDQGWENIDPCVKVCLEEDLEGVAIEEEEPGVWRVDEVVTRACPEDLLTFDKALNISDFICTADGWINPDPCVNVCRERLYPVNGHANWDQRIWTAGHELLVVCLSQHHVSPDVYSYTVPCTDSGWHSVKSSCSYLTDQVFGGCNAAPPQLSRYKGKKEWQNSNNDDIAVYYWCDFGERTSTEKYGLFTYCINGEWTPIDDECLQECNRQRECSELYESNDGAYDICPLKYGSPVRVYCNMNRDLTLVLRIVRGSDSFSLTKSAAQDKQGSLESDYFIGLKNLIGMHWEGDTPIPHDMVIYEKTSSGQTKVSMYTSALNSIAVQHTRTVLSLLLLQVTARRPTRKAEWATYNNLFLNGTGFLVSLGDNTGGLADPFYSTVTCPEDYEKVGTICYKLIESPSPEPTFLDALATCNKEGSGLAHPTTMSQIDELALFIADKVDWDAHDTADVAIGLNVAFGDASLGDLYEMSAEVHSAVNRSSVEGTQHLFLSVTQNASWVLAPTDFGTTTPFYVCEFHGPLGCWTAPPSYSFMNIQRTLRNRSVFETLTYFCHPGFFVDAEVGNKEKQERQCHGQLGGWAPQEPLLPCIGVVVCNESLPSKPHMTIENSTYPGYETHWMKYNCYPGMGTADGEVEQLFTCTEYNGTYDYNGTEVKECNRCMIPPNEDITNSLTPDSDEPWMVNALVTVTCEDSYLVAHNKRDQEVLCTSTGWDSLECQRGYHFIEADTTEMSFSCQYDGWEDLPACEKVCQDDLEVANATAERNGSVWLVGRINTVTCFHEHRFLSINNATMEVECTFDGWEETEGCLKVCEDEPTVTSASTDWISTEPWPEGSSVEVTCNTGLYQYPSLETQQTLHCNYEGWTNATICEQVCFVAPDLTQYKALWNDSIAPGRLDDEISINCRSSHYHNESLNDTTITAVCTPDGWLATNPCILSCRDPPDFGTVIMEWPEREPGRPGDEVILECPAKHRNSENVSLTTITVGCISGGWKTITTCKKCCEEDPDAASLNIAWPSGLVDVMMSKVSVDCLEDHYNEENLINTTTLAHCTGDGWLIPHPCVRVCAEIPEFGNAPIDWGNRGRGRVTQEVILDCPEGYRNNDSLDSSITTVTCTLDGWVNLDECVQACVEDPDAATMNINWEPLLAILDTEVEVDCLDDHYSNKTLTTTTTTVQCLEEGWWVIHPCWEERGPGRVGDNMTLDCPAGYRSTDHLHLNNTFVTCTDQGWENIDPCVKVCLQEDLGGVAIEEEEPGVWRVDEVVTRACPEDLLTFDKALNIMCRERLYPVNGHANWDQRIWTAGHELLVVCLSQHHVSPDVYSYNVPCTDSGWHSVNSSCSYSEPKQTPVSCLPNNTLLSPPPPLPCLAPVPLYLLAGFVSQWVPEKPWVAAIPRPGRG</sequence>
<keyword evidence="4" id="KW-1015">Disulfide bond</keyword>
<dbReference type="InterPro" id="IPR016187">
    <property type="entry name" value="CTDL_fold"/>
</dbReference>
<gene>
    <name evidence="8" type="ORF">O3P69_010753</name>
</gene>
<evidence type="ECO:0000256" key="3">
    <source>
        <dbReference type="ARBA" id="ARBA00022729"/>
    </source>
</evidence>
<proteinExistence type="predicted"/>
<evidence type="ECO:0000256" key="6">
    <source>
        <dbReference type="SAM" id="MobiDB-lite"/>
    </source>
</evidence>
<dbReference type="SUPFAM" id="SSF57535">
    <property type="entry name" value="Complement control module/SCR domain"/>
    <property type="match status" value="1"/>
</dbReference>
<dbReference type="InterPro" id="IPR000436">
    <property type="entry name" value="Sushi_SCR_CCP_dom"/>
</dbReference>
<dbReference type="SMART" id="SM00032">
    <property type="entry name" value="CCP"/>
    <property type="match status" value="10"/>
</dbReference>
<feature type="domain" description="Sushi" evidence="7">
    <location>
        <begin position="732"/>
        <end position="794"/>
    </location>
</feature>
<comment type="caution">
    <text evidence="5">Lacks conserved residue(s) required for the propagation of feature annotation.</text>
</comment>
<dbReference type="InterPro" id="IPR014716">
    <property type="entry name" value="Fibrinogen_a/b/g_C_1"/>
</dbReference>
<dbReference type="PROSITE" id="PS50923">
    <property type="entry name" value="SUSHI"/>
    <property type="match status" value="2"/>
</dbReference>
<dbReference type="EMBL" id="JARAKH010000031">
    <property type="protein sequence ID" value="KAK8386266.1"/>
    <property type="molecule type" value="Genomic_DNA"/>
</dbReference>
<feature type="compositionally biased region" description="Acidic residues" evidence="6">
    <location>
        <begin position="52"/>
        <end position="63"/>
    </location>
</feature>
<dbReference type="InterPro" id="IPR035976">
    <property type="entry name" value="Sushi/SCR/CCP_sf"/>
</dbReference>
<reference evidence="8 9" key="1">
    <citation type="submission" date="2023-03" db="EMBL/GenBank/DDBJ databases">
        <title>High-quality genome of Scylla paramamosain provides insights in environmental adaptation.</title>
        <authorList>
            <person name="Zhang L."/>
        </authorList>
    </citation>
    <scope>NUCLEOTIDE SEQUENCE [LARGE SCALE GENOMIC DNA]</scope>
    <source>
        <strain evidence="8">LZ_2023a</strain>
        <tissue evidence="8">Muscle</tissue>
    </source>
</reference>
<dbReference type="SMART" id="SM00034">
    <property type="entry name" value="CLECT"/>
    <property type="match status" value="2"/>
</dbReference>
<evidence type="ECO:0000256" key="5">
    <source>
        <dbReference type="PROSITE-ProRule" id="PRU00302"/>
    </source>
</evidence>
<dbReference type="InterPro" id="IPR036056">
    <property type="entry name" value="Fibrinogen-like_C"/>
</dbReference>
<evidence type="ECO:0000259" key="7">
    <source>
        <dbReference type="PROSITE" id="PS50923"/>
    </source>
</evidence>
<protein>
    <recommendedName>
        <fullName evidence="7">Sushi domain-containing protein</fullName>
    </recommendedName>
</protein>
<evidence type="ECO:0000256" key="2">
    <source>
        <dbReference type="ARBA" id="ARBA00022659"/>
    </source>
</evidence>
<dbReference type="PANTHER" id="PTHR45785">
    <property type="entry name" value="COMPLEMENT FACTOR H-RELATED"/>
    <property type="match status" value="1"/>
</dbReference>
<dbReference type="InterPro" id="IPR001304">
    <property type="entry name" value="C-type_lectin-like"/>
</dbReference>
<evidence type="ECO:0000313" key="8">
    <source>
        <dbReference type="EMBL" id="KAK8386266.1"/>
    </source>
</evidence>
<accession>A0AAW0TFZ7</accession>
<dbReference type="SUPFAM" id="SSF56496">
    <property type="entry name" value="Fibrinogen C-terminal domain-like"/>
    <property type="match status" value="1"/>
</dbReference>
<name>A0AAW0TFZ7_SCYPA</name>
<comment type="caution">
    <text evidence="8">The sequence shown here is derived from an EMBL/GenBank/DDBJ whole genome shotgun (WGS) entry which is preliminary data.</text>
</comment>
<feature type="compositionally biased region" description="Basic and acidic residues" evidence="6">
    <location>
        <begin position="36"/>
        <end position="51"/>
    </location>
</feature>
<dbReference type="SUPFAM" id="SSF56436">
    <property type="entry name" value="C-type lectin-like"/>
    <property type="match status" value="2"/>
</dbReference>
<keyword evidence="3" id="KW-0732">Signal</keyword>